<evidence type="ECO:0000256" key="3">
    <source>
        <dbReference type="ARBA" id="ARBA00023121"/>
    </source>
</evidence>
<reference evidence="7 8" key="1">
    <citation type="journal article" date="2024" name="Proc. Natl. Acad. Sci. U.S.A.">
        <title>The genetic regulatory architecture and epigenomic basis for age-related changes in rattlesnake venom.</title>
        <authorList>
            <person name="Hogan M.P."/>
            <person name="Holding M.L."/>
            <person name="Nystrom G.S."/>
            <person name="Colston T.J."/>
            <person name="Bartlett D.A."/>
            <person name="Mason A.J."/>
            <person name="Ellsworth S.A."/>
            <person name="Rautsaw R.M."/>
            <person name="Lawrence K.C."/>
            <person name="Strickland J.L."/>
            <person name="He B."/>
            <person name="Fraser P."/>
            <person name="Margres M.J."/>
            <person name="Gilbert D.M."/>
            <person name="Gibbs H.L."/>
            <person name="Parkinson C.L."/>
            <person name="Rokyta D.R."/>
        </authorList>
    </citation>
    <scope>NUCLEOTIDE SEQUENCE [LARGE SCALE GENOMIC DNA]</scope>
    <source>
        <strain evidence="7">DRR0105</strain>
    </source>
</reference>
<keyword evidence="8" id="KW-1185">Reference proteome</keyword>
<dbReference type="PANTHER" id="PTHR46374">
    <property type="entry name" value="PROTEIN CBG07384"/>
    <property type="match status" value="1"/>
</dbReference>
<name>A0AAW1C4E5_CROAD</name>
<dbReference type="PROSITE" id="PS50848">
    <property type="entry name" value="START"/>
    <property type="match status" value="1"/>
</dbReference>
<dbReference type="PANTHER" id="PTHR46374:SF2">
    <property type="entry name" value="STAR-RELATED LIPID TRANSFER PROTEIN 6"/>
    <property type="match status" value="1"/>
</dbReference>
<accession>A0AAW1C4E5</accession>
<dbReference type="GO" id="GO:0006869">
    <property type="term" value="P:lipid transport"/>
    <property type="evidence" value="ECO:0007669"/>
    <property type="project" value="UniProtKB-KW"/>
</dbReference>
<proteinExistence type="predicted"/>
<comment type="function">
    <text evidence="4">May be involved in the intracellular transport of sterols or other lipids. May bind cholesterol or other sterols.</text>
</comment>
<gene>
    <name evidence="7" type="ORF">NXF25_007431</name>
</gene>
<dbReference type="InterPro" id="IPR002913">
    <property type="entry name" value="START_lipid-bd_dom"/>
</dbReference>
<evidence type="ECO:0000256" key="4">
    <source>
        <dbReference type="ARBA" id="ARBA00024750"/>
    </source>
</evidence>
<dbReference type="GO" id="GO:0008289">
    <property type="term" value="F:lipid binding"/>
    <property type="evidence" value="ECO:0007669"/>
    <property type="project" value="UniProtKB-KW"/>
</dbReference>
<protein>
    <submittedName>
        <fullName evidence="7">StAR-related lipid transfer protein 6</fullName>
    </submittedName>
</protein>
<dbReference type="AlphaFoldDB" id="A0AAW1C4E5"/>
<sequence length="285" mass="30962">MLRPCRAFIGSREAAKSLEPQFPGGIGAEGITMPASHTALSCCDFAVTAGSRGGGGGEGCSEVRAGAMGIVVMSGYGTLMPGAGCLRSLSSKPSGDLERLGGSQLPGASGKQQRQETRTRQYRTEVSLEIPSDKLFPFVYLPEYRSKWDKSLQSYKLVETIDQDTFIYRSITHSYGFGMVSPRDFVYLLHVKTYDGNLMTTNSISVAYPDLPATPAYIRGTTFSSGYACLPLPENPEHTRLQIIIQVDLGGFLIPSVIDHVMPMSLINFVTDCKAGFKMLRETET</sequence>
<dbReference type="InterPro" id="IPR043556">
    <property type="entry name" value="StARD5/6"/>
</dbReference>
<evidence type="ECO:0000256" key="1">
    <source>
        <dbReference type="ARBA" id="ARBA00022448"/>
    </source>
</evidence>
<keyword evidence="1" id="KW-0813">Transport</keyword>
<dbReference type="SMART" id="SM00234">
    <property type="entry name" value="START"/>
    <property type="match status" value="1"/>
</dbReference>
<evidence type="ECO:0000313" key="8">
    <source>
        <dbReference type="Proteomes" id="UP001474421"/>
    </source>
</evidence>
<comment type="caution">
    <text evidence="7">The sequence shown here is derived from an EMBL/GenBank/DDBJ whole genome shotgun (WGS) entry which is preliminary data.</text>
</comment>
<feature type="compositionally biased region" description="Basic and acidic residues" evidence="5">
    <location>
        <begin position="113"/>
        <end position="123"/>
    </location>
</feature>
<dbReference type="InterPro" id="IPR023393">
    <property type="entry name" value="START-like_dom_sf"/>
</dbReference>
<dbReference type="SUPFAM" id="SSF55961">
    <property type="entry name" value="Bet v1-like"/>
    <property type="match status" value="1"/>
</dbReference>
<evidence type="ECO:0000259" key="6">
    <source>
        <dbReference type="PROSITE" id="PS50848"/>
    </source>
</evidence>
<evidence type="ECO:0000256" key="2">
    <source>
        <dbReference type="ARBA" id="ARBA00023055"/>
    </source>
</evidence>
<organism evidence="7 8">
    <name type="scientific">Crotalus adamanteus</name>
    <name type="common">Eastern diamondback rattlesnake</name>
    <dbReference type="NCBI Taxonomy" id="8729"/>
    <lineage>
        <taxon>Eukaryota</taxon>
        <taxon>Metazoa</taxon>
        <taxon>Chordata</taxon>
        <taxon>Craniata</taxon>
        <taxon>Vertebrata</taxon>
        <taxon>Euteleostomi</taxon>
        <taxon>Lepidosauria</taxon>
        <taxon>Squamata</taxon>
        <taxon>Bifurcata</taxon>
        <taxon>Unidentata</taxon>
        <taxon>Episquamata</taxon>
        <taxon>Toxicofera</taxon>
        <taxon>Serpentes</taxon>
        <taxon>Colubroidea</taxon>
        <taxon>Viperidae</taxon>
        <taxon>Crotalinae</taxon>
        <taxon>Crotalus</taxon>
    </lineage>
</organism>
<feature type="domain" description="START" evidence="6">
    <location>
        <begin position="126"/>
        <end position="268"/>
    </location>
</feature>
<dbReference type="EMBL" id="JAOTOJ010000002">
    <property type="protein sequence ID" value="KAK9408657.1"/>
    <property type="molecule type" value="Genomic_DNA"/>
</dbReference>
<evidence type="ECO:0000256" key="5">
    <source>
        <dbReference type="SAM" id="MobiDB-lite"/>
    </source>
</evidence>
<keyword evidence="3" id="KW-0446">Lipid-binding</keyword>
<feature type="region of interest" description="Disordered" evidence="5">
    <location>
        <begin position="91"/>
        <end position="123"/>
    </location>
</feature>
<dbReference type="Pfam" id="PF01852">
    <property type="entry name" value="START"/>
    <property type="match status" value="1"/>
</dbReference>
<dbReference type="Gene3D" id="3.30.530.20">
    <property type="match status" value="1"/>
</dbReference>
<dbReference type="Proteomes" id="UP001474421">
    <property type="component" value="Unassembled WGS sequence"/>
</dbReference>
<keyword evidence="2" id="KW-0445">Lipid transport</keyword>
<evidence type="ECO:0000313" key="7">
    <source>
        <dbReference type="EMBL" id="KAK9408657.1"/>
    </source>
</evidence>